<reference evidence="2 3" key="1">
    <citation type="journal article" date="2011" name="Nat. Biotechnol.">
        <title>Comparative genomic analysis of the thermophilic biomass-degrading fungi Myceliophthora thermophila and Thielavia terrestris.</title>
        <authorList>
            <person name="Berka R.M."/>
            <person name="Grigoriev I.V."/>
            <person name="Otillar R."/>
            <person name="Salamov A."/>
            <person name="Grimwood J."/>
            <person name="Reid I."/>
            <person name="Ishmael N."/>
            <person name="John T."/>
            <person name="Darmond C."/>
            <person name="Moisan M.-C."/>
            <person name="Henrissat B."/>
            <person name="Coutinho P.M."/>
            <person name="Lombard V."/>
            <person name="Natvig D.O."/>
            <person name="Lindquist E."/>
            <person name="Schmutz J."/>
            <person name="Lucas S."/>
            <person name="Harris P."/>
            <person name="Powlowski J."/>
            <person name="Bellemare A."/>
            <person name="Taylor D."/>
            <person name="Butler G."/>
            <person name="de Vries R.P."/>
            <person name="Allijn I.E."/>
            <person name="van den Brink J."/>
            <person name="Ushinsky S."/>
            <person name="Storms R."/>
            <person name="Powell A.J."/>
            <person name="Paulsen I.T."/>
            <person name="Elbourne L.D.H."/>
            <person name="Baker S.E."/>
            <person name="Magnuson J."/>
            <person name="LaBoissiere S."/>
            <person name="Clutterbuck A.J."/>
            <person name="Martinez D."/>
            <person name="Wogulis M."/>
            <person name="de Leon A.L."/>
            <person name="Rey M.W."/>
            <person name="Tsang A."/>
        </authorList>
    </citation>
    <scope>NUCLEOTIDE SEQUENCE [LARGE SCALE GENOMIC DNA]</scope>
    <source>
        <strain evidence="3">ATCC 42464 / BCRC 31852 / DSM 1799</strain>
    </source>
</reference>
<feature type="non-terminal residue" evidence="2">
    <location>
        <position position="1"/>
    </location>
</feature>
<organism evidence="2 3">
    <name type="scientific">Thermothelomyces thermophilus (strain ATCC 42464 / BCRC 31852 / DSM 1799)</name>
    <name type="common">Sporotrichum thermophile</name>
    <dbReference type="NCBI Taxonomy" id="573729"/>
    <lineage>
        <taxon>Eukaryota</taxon>
        <taxon>Fungi</taxon>
        <taxon>Dikarya</taxon>
        <taxon>Ascomycota</taxon>
        <taxon>Pezizomycotina</taxon>
        <taxon>Sordariomycetes</taxon>
        <taxon>Sordariomycetidae</taxon>
        <taxon>Sordariales</taxon>
        <taxon>Chaetomiaceae</taxon>
        <taxon>Thermothelomyces</taxon>
    </lineage>
</organism>
<feature type="region of interest" description="Disordered" evidence="1">
    <location>
        <begin position="1"/>
        <end position="53"/>
    </location>
</feature>
<proteinExistence type="predicted"/>
<evidence type="ECO:0000256" key="1">
    <source>
        <dbReference type="SAM" id="MobiDB-lite"/>
    </source>
</evidence>
<keyword evidence="3" id="KW-1185">Reference proteome</keyword>
<gene>
    <name evidence="2" type="ORF">MYCTH_50515</name>
</gene>
<dbReference type="KEGG" id="mtm:MYCTH_50515"/>
<name>G2QDZ8_THET4</name>
<feature type="compositionally biased region" description="Polar residues" evidence="1">
    <location>
        <begin position="33"/>
        <end position="52"/>
    </location>
</feature>
<evidence type="ECO:0000313" key="3">
    <source>
        <dbReference type="Proteomes" id="UP000007322"/>
    </source>
</evidence>
<dbReference type="eggNOG" id="ENOG502RNTU">
    <property type="taxonomic scope" value="Eukaryota"/>
</dbReference>
<dbReference type="RefSeq" id="XP_003663652.1">
    <property type="nucleotide sequence ID" value="XM_003663604.1"/>
</dbReference>
<sequence>VQENRALPGRMRNPYRQSRKNASVRRSAVSCPSPHSQVGVRTSGTPRPSLSPGSLYYPTRVGSSPSPACYYARGFLYCCQSLRSKCSRSASAVCPRVGCPIYLAARYVDDAP</sequence>
<dbReference type="HOGENOM" id="CLU_2151881_0_0_1"/>
<dbReference type="EMBL" id="CP003004">
    <property type="protein sequence ID" value="AEO58407.1"/>
    <property type="molecule type" value="Genomic_DNA"/>
</dbReference>
<dbReference type="AlphaFoldDB" id="G2QDZ8"/>
<dbReference type="GeneID" id="11509842"/>
<evidence type="ECO:0000313" key="2">
    <source>
        <dbReference type="EMBL" id="AEO58407.1"/>
    </source>
</evidence>
<dbReference type="InParanoid" id="G2QDZ8"/>
<accession>G2QDZ8</accession>
<dbReference type="OrthoDB" id="10527073at2759"/>
<protein>
    <submittedName>
        <fullName evidence="2">Uncharacterized protein</fullName>
    </submittedName>
</protein>
<dbReference type="Proteomes" id="UP000007322">
    <property type="component" value="Chromosome 3"/>
</dbReference>
<dbReference type="VEuPathDB" id="FungiDB:MYCTH_50515"/>